<name>A0ABN9U7H6_9DINO</name>
<dbReference type="InterPro" id="IPR001394">
    <property type="entry name" value="Peptidase_C19_UCH"/>
</dbReference>
<proteinExistence type="predicted"/>
<dbReference type="SUPFAM" id="SSF54001">
    <property type="entry name" value="Cysteine proteinases"/>
    <property type="match status" value="1"/>
</dbReference>
<dbReference type="InterPro" id="IPR028889">
    <property type="entry name" value="USP"/>
</dbReference>
<reference evidence="2" key="1">
    <citation type="submission" date="2023-10" db="EMBL/GenBank/DDBJ databases">
        <authorList>
            <person name="Chen Y."/>
            <person name="Shah S."/>
            <person name="Dougan E. K."/>
            <person name="Thang M."/>
            <person name="Chan C."/>
        </authorList>
    </citation>
    <scope>NUCLEOTIDE SEQUENCE [LARGE SCALE GENOMIC DNA]</scope>
</reference>
<dbReference type="Proteomes" id="UP001189429">
    <property type="component" value="Unassembled WGS sequence"/>
</dbReference>
<dbReference type="PROSITE" id="PS50235">
    <property type="entry name" value="USP_3"/>
    <property type="match status" value="1"/>
</dbReference>
<evidence type="ECO:0000313" key="2">
    <source>
        <dbReference type="EMBL" id="CAK0855065.1"/>
    </source>
</evidence>
<accession>A0ABN9U7H6</accession>
<dbReference type="EMBL" id="CAUYUJ010015516">
    <property type="protein sequence ID" value="CAK0855065.1"/>
    <property type="molecule type" value="Genomic_DNA"/>
</dbReference>
<protein>
    <recommendedName>
        <fullName evidence="1">USP domain-containing protein</fullName>
    </recommendedName>
</protein>
<evidence type="ECO:0000313" key="3">
    <source>
        <dbReference type="Proteomes" id="UP001189429"/>
    </source>
</evidence>
<comment type="caution">
    <text evidence="2">The sequence shown here is derived from an EMBL/GenBank/DDBJ whole genome shotgun (WGS) entry which is preliminary data.</text>
</comment>
<feature type="domain" description="USP" evidence="1">
    <location>
        <begin position="8"/>
        <end position="369"/>
    </location>
</feature>
<sequence>MEAAALPRAFPNLGRWCWVNALLQALSSIDDSRWWAILAPEPQAPDLLAALAVALRWIGRRDAAAERRESVPPAHIMAALERGLEAECRLSPSAEQDVHEALLQVLEAAIDGLSRRELAAALRSRAAPATAGLSSWAPAWPWAAGALGWVAARAARRDFLALWEGTLEEARVCLACGFEKVDREPGRQAFRCLSLELPQAPAADLPAMLAAAYGGGATERLEEVVCAACSLEAALRRFRYAAARGSLAALAACRRLRACADMAGQPLEPELLAPLCPPGVAPPQLCRAPHLRTFRIALPPTILAIHLRRLVLSPWGGQAKAQARVRCPPTLLLASRRQTPPPYRCRAAGRRPLRFSQVQFIVVNKLAHV</sequence>
<evidence type="ECO:0000259" key="1">
    <source>
        <dbReference type="PROSITE" id="PS50235"/>
    </source>
</evidence>
<gene>
    <name evidence="2" type="ORF">PCOR1329_LOCUS45911</name>
</gene>
<dbReference type="Gene3D" id="3.90.70.10">
    <property type="entry name" value="Cysteine proteinases"/>
    <property type="match status" value="1"/>
</dbReference>
<keyword evidence="3" id="KW-1185">Reference proteome</keyword>
<organism evidence="2 3">
    <name type="scientific">Prorocentrum cordatum</name>
    <dbReference type="NCBI Taxonomy" id="2364126"/>
    <lineage>
        <taxon>Eukaryota</taxon>
        <taxon>Sar</taxon>
        <taxon>Alveolata</taxon>
        <taxon>Dinophyceae</taxon>
        <taxon>Prorocentrales</taxon>
        <taxon>Prorocentraceae</taxon>
        <taxon>Prorocentrum</taxon>
    </lineage>
</organism>
<dbReference type="InterPro" id="IPR038765">
    <property type="entry name" value="Papain-like_cys_pep_sf"/>
</dbReference>
<dbReference type="Pfam" id="PF00443">
    <property type="entry name" value="UCH"/>
    <property type="match status" value="1"/>
</dbReference>